<dbReference type="EMBL" id="LZEX01000014">
    <property type="protein sequence ID" value="OBU06963.1"/>
    <property type="molecule type" value="Genomic_DNA"/>
</dbReference>
<evidence type="ECO:0000313" key="1">
    <source>
        <dbReference type="EMBL" id="OBU06963.1"/>
    </source>
</evidence>
<sequence length="127" mass="13863">MKTLIIVILTLALAGCGNPTPKVTPDKLTTATYGASYNEVINISGGYISRKSIDIIITPPDSGLTWSPEVSYLTFQGETQKNEDFHTITISGVPLIKNPIQIYISGNTYGTSYAGKEFKKIYKIDVK</sequence>
<accession>A0A1B8HD29</accession>
<dbReference type="AlphaFoldDB" id="A0A1B8HD29"/>
<dbReference type="Proteomes" id="UP000092247">
    <property type="component" value="Unassembled WGS sequence"/>
</dbReference>
<dbReference type="RefSeq" id="WP_067423723.1">
    <property type="nucleotide sequence ID" value="NZ_LZEX01000014.1"/>
</dbReference>
<dbReference type="PROSITE" id="PS51257">
    <property type="entry name" value="PROKAR_LIPOPROTEIN"/>
    <property type="match status" value="1"/>
</dbReference>
<protein>
    <recommendedName>
        <fullName evidence="3">Lipoprotein</fullName>
    </recommendedName>
</protein>
<evidence type="ECO:0008006" key="3">
    <source>
        <dbReference type="Google" id="ProtNLM"/>
    </source>
</evidence>
<proteinExistence type="predicted"/>
<organism evidence="1 2">
    <name type="scientific">Morganella psychrotolerans</name>
    <dbReference type="NCBI Taxonomy" id="368603"/>
    <lineage>
        <taxon>Bacteria</taxon>
        <taxon>Pseudomonadati</taxon>
        <taxon>Pseudomonadota</taxon>
        <taxon>Gammaproteobacteria</taxon>
        <taxon>Enterobacterales</taxon>
        <taxon>Morganellaceae</taxon>
        <taxon>Morganella</taxon>
    </lineage>
</organism>
<gene>
    <name evidence="1" type="ORF">AYY17_19715</name>
</gene>
<evidence type="ECO:0000313" key="2">
    <source>
        <dbReference type="Proteomes" id="UP000092247"/>
    </source>
</evidence>
<comment type="caution">
    <text evidence="1">The sequence shown here is derived from an EMBL/GenBank/DDBJ whole genome shotgun (WGS) entry which is preliminary data.</text>
</comment>
<name>A0A1B8HD29_9GAMM</name>
<reference evidence="1 2" key="1">
    <citation type="submission" date="2016-06" db="EMBL/GenBank/DDBJ databases">
        <authorList>
            <person name="Kjaerup R.B."/>
            <person name="Dalgaard T.S."/>
            <person name="Juul-Madsen H.R."/>
        </authorList>
    </citation>
    <scope>NUCLEOTIDE SEQUENCE [LARGE SCALE GENOMIC DNA]</scope>
    <source>
        <strain evidence="1 2">GCSL-Mp3</strain>
    </source>
</reference>